<keyword evidence="1" id="KW-0812">Transmembrane</keyword>
<evidence type="ECO:0000256" key="1">
    <source>
        <dbReference type="SAM" id="Phobius"/>
    </source>
</evidence>
<name>A0A927GN96_STRGL</name>
<proteinExistence type="predicted"/>
<evidence type="ECO:0000313" key="2">
    <source>
        <dbReference type="EMBL" id="MBD2828664.1"/>
    </source>
</evidence>
<keyword evidence="1" id="KW-0472">Membrane</keyword>
<dbReference type="AlphaFoldDB" id="A0A927GN96"/>
<accession>A0A927GN96</accession>
<comment type="caution">
    <text evidence="2">The sequence shown here is derived from an EMBL/GenBank/DDBJ whole genome shotgun (WGS) entry which is preliminary data.</text>
</comment>
<organism evidence="2">
    <name type="scientific">Streptomyces globisporus</name>
    <dbReference type="NCBI Taxonomy" id="1908"/>
    <lineage>
        <taxon>Bacteria</taxon>
        <taxon>Bacillati</taxon>
        <taxon>Actinomycetota</taxon>
        <taxon>Actinomycetes</taxon>
        <taxon>Kitasatosporales</taxon>
        <taxon>Streptomycetaceae</taxon>
        <taxon>Streptomyces</taxon>
    </lineage>
</organism>
<gene>
    <name evidence="2" type="ORF">ID875_10515</name>
</gene>
<keyword evidence="1" id="KW-1133">Transmembrane helix</keyword>
<protein>
    <submittedName>
        <fullName evidence="2">Uncharacterized protein</fullName>
    </submittedName>
</protein>
<feature type="transmembrane region" description="Helical" evidence="1">
    <location>
        <begin position="7"/>
        <end position="26"/>
    </location>
</feature>
<sequence>MSEKQSYLGTPATLAVMIIAAVWTAASSGTAPYARVLACVWAGGAAVNLVLLLARRRRDRSAATQAAADGADAKAAEAANDARNAADAKAAADADR</sequence>
<reference evidence="2" key="1">
    <citation type="journal article" date="2020" name="PLoS ONE">
        <title>Isolation and characterization of Streptomyces bacteriophages and Streptomyces strains encoding biosynthetic arsenals: Streptomyces strains and phages for antibiotic discovery.</title>
        <authorList>
            <person name="Montano E.T."/>
            <person name="Nideffer J.F."/>
            <person name="Brumage L."/>
            <person name="Erb M."/>
            <person name="Derman A.I."/>
            <person name="Davis J.P."/>
            <person name="Estrada E."/>
            <person name="Fu S."/>
            <person name="Le D."/>
            <person name="Vuppala A."/>
            <person name="Tran C."/>
            <person name="Luterstein E."/>
            <person name="Lakkaraju S."/>
            <person name="Panchagnula S."/>
            <person name="Ren C."/>
            <person name="Doan J."/>
            <person name="Tran S."/>
            <person name="Soriano J."/>
            <person name="Fujita Y."/>
            <person name="Gutala P."/>
            <person name="Fujii Q."/>
            <person name="Lee M."/>
            <person name="Bui A."/>
            <person name="Villarreal C."/>
            <person name="Shing S.R."/>
            <person name="Kim S."/>
            <person name="Freeman D."/>
            <person name="Racha V."/>
            <person name="Ho A."/>
            <person name="Kumar P."/>
            <person name="Falah K."/>
            <person name="Dawson T."/>
            <person name="Enustun E."/>
            <person name="Prichard A."/>
            <person name="Gomez A."/>
            <person name="Khanna K."/>
            <person name="Trigg S."/>
            <person name="Fernandez L."/>
            <person name="Pogliano K."/>
            <person name="Pogliano J."/>
        </authorList>
    </citation>
    <scope>NUCLEOTIDE SEQUENCE</scope>
    <source>
        <strain evidence="2">QF2</strain>
    </source>
</reference>
<dbReference type="EMBL" id="JACWUS010000001">
    <property type="protein sequence ID" value="MBD2828664.1"/>
    <property type="molecule type" value="Genomic_DNA"/>
</dbReference>
<feature type="transmembrane region" description="Helical" evidence="1">
    <location>
        <begin position="32"/>
        <end position="54"/>
    </location>
</feature>